<gene>
    <name evidence="1" type="ordered locus">F7308_0937</name>
</gene>
<name>A0ABN3ZLI4_FRAST</name>
<evidence type="ECO:0000313" key="2">
    <source>
        <dbReference type="Proteomes" id="UP000000490"/>
    </source>
</evidence>
<accession>A0ABN3ZLI4</accession>
<dbReference type="Proteomes" id="UP000000490">
    <property type="component" value="Chromosome"/>
</dbReference>
<proteinExistence type="predicted"/>
<protein>
    <submittedName>
        <fullName evidence="1">11.6 kDa putative exported protein</fullName>
    </submittedName>
</protein>
<dbReference type="EMBL" id="CP002872">
    <property type="protein sequence ID" value="AEI35864.1"/>
    <property type="molecule type" value="Genomic_DNA"/>
</dbReference>
<sequence>MTLLITGENTQESGFMQSQKTMTIIITFKGNIVSNYKSLSTNF</sequence>
<keyword evidence="2" id="KW-1185">Reference proteome</keyword>
<reference evidence="1" key="1">
    <citation type="submission" date="2011-05" db="EMBL/GenBank/DDBJ databases">
        <authorList>
            <person name="Kuske C.R."/>
            <person name="Challacombe J.F."/>
            <person name="Siddaramappa S."/>
            <person name="Petersen J.M."/>
            <person name="Bruce D.C."/>
        </authorList>
    </citation>
    <scope>NUCLEOTIDE SEQUENCE</scope>
    <source>
        <strain evidence="1">TX077308</strain>
    </source>
</reference>
<evidence type="ECO:0000313" key="1">
    <source>
        <dbReference type="EMBL" id="AEI35864.1"/>
    </source>
</evidence>
<organism evidence="1 2">
    <name type="scientific">Francisella salina</name>
    <dbReference type="NCBI Taxonomy" id="573569"/>
    <lineage>
        <taxon>Bacteria</taxon>
        <taxon>Pseudomonadati</taxon>
        <taxon>Pseudomonadota</taxon>
        <taxon>Gammaproteobacteria</taxon>
        <taxon>Thiotrichales</taxon>
        <taxon>Francisellaceae</taxon>
        <taxon>Francisella</taxon>
    </lineage>
</organism>